<accession>A0A7C4R4S3</accession>
<dbReference type="GO" id="GO:0006508">
    <property type="term" value="P:proteolysis"/>
    <property type="evidence" value="ECO:0007669"/>
    <property type="project" value="UniProtKB-KW"/>
</dbReference>
<feature type="transmembrane region" description="Helical" evidence="5">
    <location>
        <begin position="12"/>
        <end position="35"/>
    </location>
</feature>
<evidence type="ECO:0000256" key="4">
    <source>
        <dbReference type="ARBA" id="ARBA00022807"/>
    </source>
</evidence>
<gene>
    <name evidence="7" type="ORF">ENT43_01520</name>
</gene>
<dbReference type="InterPro" id="IPR023346">
    <property type="entry name" value="Lysozyme-like_dom_sf"/>
</dbReference>
<evidence type="ECO:0000256" key="2">
    <source>
        <dbReference type="ARBA" id="ARBA00022670"/>
    </source>
</evidence>
<evidence type="ECO:0000256" key="5">
    <source>
        <dbReference type="SAM" id="Phobius"/>
    </source>
</evidence>
<name>A0A7C4R4S3_UNCC3</name>
<keyword evidence="2" id="KW-0645">Protease</keyword>
<comment type="similarity">
    <text evidence="1">Belongs to the peptidase C40 family.</text>
</comment>
<keyword evidence="5" id="KW-0812">Transmembrane</keyword>
<feature type="domain" description="NlpC/P60" evidence="6">
    <location>
        <begin position="306"/>
        <end position="465"/>
    </location>
</feature>
<dbReference type="Pfam" id="PF00877">
    <property type="entry name" value="NLPC_P60"/>
    <property type="match status" value="1"/>
</dbReference>
<sequence>MTNITKQRQKGVVNPTVVIIVTIVLILILLIIPVIQISIIIGMIKKYGDVACNWKFALNIILTQKQEKSLKEICQAFGGGDSGGGIYDQCFDYGIGIDGGGGKCNGGKITGINSKYSDYLDDINNAAKVYMGGDSAALIALIQVESGFNIGADNPKSTALGFGQFLDSTAKKMKEFTGGNDGKTNIEWPHGEINNTANDARLDPKRSIYAAAHYDTTSDKTTAKECSGKIGAERWACFYKWNHHRGCRPGNKTGPGTDACTEAEEGSQRVKNIYKNIISSGTCEIKQDSSFASSNTSSNIPAGSPTESGLAILEQAKKKLKTEYKNWGRDGLEVVRANGTKYKLGQGIDCIGLQYVAMRNAGLIDNTEKTRIIFSNGLDIYKTQGSPVLGNQREIKINELDQLMPGDLLFFSRSGFNGISHAGIYAGKESNTCHRYYQANGVPDKNNSPGTCVSGKCEVTFDCLETRMNKGSGKKHVFATRVGGTTVAPIDESETDYNLNTTINCYNIINSLPTLNGTPGGYSQSGDAINLGVVFQKQKTKIWCGRTSQQMVLDYVSPDRNFCNSQESCQLSGANLSKINYVCVNDSNEKVIEAARRSILEYKKPVILYTSLSTSKIGKHIIVLRGYDPQTDIFQVNDPGKTKGDNVTSVAGRTTTGSLLETRIKKQACKAYIYKEAL</sequence>
<dbReference type="AlphaFoldDB" id="A0A7C4R4S3"/>
<dbReference type="Gene3D" id="1.10.530.10">
    <property type="match status" value="1"/>
</dbReference>
<dbReference type="InterPro" id="IPR038765">
    <property type="entry name" value="Papain-like_cys_pep_sf"/>
</dbReference>
<keyword evidence="4" id="KW-0788">Thiol protease</keyword>
<reference evidence="7" key="1">
    <citation type="journal article" date="2020" name="mSystems">
        <title>Genome- and Community-Level Interaction Insights into Carbon Utilization and Element Cycling Functions of Hydrothermarchaeota in Hydrothermal Sediment.</title>
        <authorList>
            <person name="Zhou Z."/>
            <person name="Liu Y."/>
            <person name="Xu W."/>
            <person name="Pan J."/>
            <person name="Luo Z.H."/>
            <person name="Li M."/>
        </authorList>
    </citation>
    <scope>NUCLEOTIDE SEQUENCE [LARGE SCALE GENOMIC DNA]</scope>
    <source>
        <strain evidence="7">SpSt-579</strain>
    </source>
</reference>
<keyword evidence="5" id="KW-1133">Transmembrane helix</keyword>
<dbReference type="Pfam" id="PF13529">
    <property type="entry name" value="Peptidase_C39_2"/>
    <property type="match status" value="1"/>
</dbReference>
<proteinExistence type="inferred from homology"/>
<dbReference type="InterPro" id="IPR008258">
    <property type="entry name" value="Transglycosylase_SLT_dom_1"/>
</dbReference>
<organism evidence="7">
    <name type="scientific">candidate division CPR3 bacterium</name>
    <dbReference type="NCBI Taxonomy" id="2268181"/>
    <lineage>
        <taxon>Bacteria</taxon>
        <taxon>Bacteria division CPR3</taxon>
    </lineage>
</organism>
<dbReference type="SUPFAM" id="SSF54001">
    <property type="entry name" value="Cysteine proteinases"/>
    <property type="match status" value="1"/>
</dbReference>
<dbReference type="Gene3D" id="3.90.1720.10">
    <property type="entry name" value="endopeptidase domain like (from Nostoc punctiforme)"/>
    <property type="match status" value="1"/>
</dbReference>
<evidence type="ECO:0000313" key="7">
    <source>
        <dbReference type="EMBL" id="HGT70918.1"/>
    </source>
</evidence>
<dbReference type="CDD" id="cd00254">
    <property type="entry name" value="LT-like"/>
    <property type="match status" value="1"/>
</dbReference>
<keyword evidence="3" id="KW-0378">Hydrolase</keyword>
<dbReference type="EMBL" id="DSYQ01000005">
    <property type="protein sequence ID" value="HGT70918.1"/>
    <property type="molecule type" value="Genomic_DNA"/>
</dbReference>
<dbReference type="SUPFAM" id="SSF53955">
    <property type="entry name" value="Lysozyme-like"/>
    <property type="match status" value="1"/>
</dbReference>
<keyword evidence="5" id="KW-0472">Membrane</keyword>
<dbReference type="InterPro" id="IPR000064">
    <property type="entry name" value="NLP_P60_dom"/>
</dbReference>
<dbReference type="Pfam" id="PF01464">
    <property type="entry name" value="SLT"/>
    <property type="match status" value="1"/>
</dbReference>
<comment type="caution">
    <text evidence="7">The sequence shown here is derived from an EMBL/GenBank/DDBJ whole genome shotgun (WGS) entry which is preliminary data.</text>
</comment>
<evidence type="ECO:0000256" key="3">
    <source>
        <dbReference type="ARBA" id="ARBA00022801"/>
    </source>
</evidence>
<evidence type="ECO:0000259" key="6">
    <source>
        <dbReference type="PROSITE" id="PS51935"/>
    </source>
</evidence>
<dbReference type="PROSITE" id="PS51935">
    <property type="entry name" value="NLPC_P60"/>
    <property type="match status" value="1"/>
</dbReference>
<dbReference type="GO" id="GO:0008234">
    <property type="term" value="F:cysteine-type peptidase activity"/>
    <property type="evidence" value="ECO:0007669"/>
    <property type="project" value="UniProtKB-KW"/>
</dbReference>
<protein>
    <recommendedName>
        <fullName evidence="6">NlpC/P60 domain-containing protein</fullName>
    </recommendedName>
</protein>
<dbReference type="InterPro" id="IPR039564">
    <property type="entry name" value="Peptidase_C39-like"/>
</dbReference>
<evidence type="ECO:0000256" key="1">
    <source>
        <dbReference type="ARBA" id="ARBA00007074"/>
    </source>
</evidence>